<dbReference type="Pfam" id="PF01562">
    <property type="entry name" value="Pep_M12B_propep"/>
    <property type="match status" value="1"/>
</dbReference>
<protein>
    <recommendedName>
        <fullName evidence="15">Disintegrin and metalloproteinase domain-containing protein 21</fullName>
    </recommendedName>
</protein>
<feature type="active site" evidence="8">
    <location>
        <position position="383"/>
    </location>
</feature>
<dbReference type="Gene3D" id="4.10.70.10">
    <property type="entry name" value="Disintegrin domain"/>
    <property type="match status" value="1"/>
</dbReference>
<dbReference type="Pfam" id="PF00200">
    <property type="entry name" value="Disintegrin"/>
    <property type="match status" value="1"/>
</dbReference>
<dbReference type="SMART" id="SM00608">
    <property type="entry name" value="ACR"/>
    <property type="match status" value="1"/>
</dbReference>
<keyword evidence="4 9" id="KW-0472">Membrane</keyword>
<evidence type="ECO:0000259" key="11">
    <source>
        <dbReference type="PROSITE" id="PS50214"/>
    </source>
</evidence>
<dbReference type="PROSITE" id="PS50215">
    <property type="entry name" value="ADAM_MEPRO"/>
    <property type="match status" value="1"/>
</dbReference>
<feature type="binding site" evidence="8">
    <location>
        <position position="392"/>
    </location>
    <ligand>
        <name>Zn(2+)</name>
        <dbReference type="ChEBI" id="CHEBI:29105"/>
        <note>catalytic</note>
    </ligand>
</feature>
<dbReference type="GO" id="GO:0046872">
    <property type="term" value="F:metal ion binding"/>
    <property type="evidence" value="ECO:0007669"/>
    <property type="project" value="UniProtKB-KW"/>
</dbReference>
<dbReference type="SUPFAM" id="SSF57552">
    <property type="entry name" value="Blood coagulation inhibitor (disintegrin)"/>
    <property type="match status" value="1"/>
</dbReference>
<evidence type="ECO:0000256" key="5">
    <source>
        <dbReference type="ARBA" id="ARBA00023157"/>
    </source>
</evidence>
<dbReference type="EMBL" id="JBBHLL010000189">
    <property type="protein sequence ID" value="KAK7810714.1"/>
    <property type="molecule type" value="Genomic_DNA"/>
</dbReference>
<evidence type="ECO:0000256" key="8">
    <source>
        <dbReference type="PROSITE-ProRule" id="PRU00276"/>
    </source>
</evidence>
<reference evidence="13 14" key="1">
    <citation type="journal article" date="2023" name="bioRxiv">
        <title>Conserved and derived expression patterns and positive selection on dental genes reveal complex evolutionary context of ever-growing rodent molars.</title>
        <authorList>
            <person name="Calamari Z.T."/>
            <person name="Song A."/>
            <person name="Cohen E."/>
            <person name="Akter M."/>
            <person name="Roy R.D."/>
            <person name="Hallikas O."/>
            <person name="Christensen M.M."/>
            <person name="Li P."/>
            <person name="Marangoni P."/>
            <person name="Jernvall J."/>
            <person name="Klein O.D."/>
        </authorList>
    </citation>
    <scope>NUCLEOTIDE SEQUENCE [LARGE SCALE GENOMIC DNA]</scope>
    <source>
        <strain evidence="13">V071</strain>
    </source>
</reference>
<dbReference type="GO" id="GO:0006508">
    <property type="term" value="P:proteolysis"/>
    <property type="evidence" value="ECO:0007669"/>
    <property type="project" value="InterPro"/>
</dbReference>
<feature type="transmembrane region" description="Helical" evidence="9">
    <location>
        <begin position="728"/>
        <end position="750"/>
    </location>
</feature>
<evidence type="ECO:0000256" key="4">
    <source>
        <dbReference type="ARBA" id="ARBA00023136"/>
    </source>
</evidence>
<dbReference type="PROSITE" id="PS50214">
    <property type="entry name" value="DISINTEGRIN_2"/>
    <property type="match status" value="1"/>
</dbReference>
<dbReference type="InterPro" id="IPR006586">
    <property type="entry name" value="ADAM_Cys-rich"/>
</dbReference>
<dbReference type="GO" id="GO:0009897">
    <property type="term" value="C:external side of plasma membrane"/>
    <property type="evidence" value="ECO:0007669"/>
    <property type="project" value="TreeGrafter"/>
</dbReference>
<comment type="caution">
    <text evidence="7">Lacks conserved residue(s) required for the propagation of feature annotation.</text>
</comment>
<feature type="binding site" evidence="8">
    <location>
        <position position="382"/>
    </location>
    <ligand>
        <name>Zn(2+)</name>
        <dbReference type="ChEBI" id="CHEBI:29105"/>
        <note>catalytic</note>
    </ligand>
</feature>
<dbReference type="InterPro" id="IPR036436">
    <property type="entry name" value="Disintegrin_dom_sf"/>
</dbReference>
<dbReference type="InterPro" id="IPR001762">
    <property type="entry name" value="Disintegrin_dom"/>
</dbReference>
<dbReference type="SMART" id="SM00050">
    <property type="entry name" value="DISIN"/>
    <property type="match status" value="1"/>
</dbReference>
<keyword evidence="2 9" id="KW-0812">Transmembrane</keyword>
<keyword evidence="8" id="KW-0862">Zinc</keyword>
<organism evidence="13 14">
    <name type="scientific">Myodes glareolus</name>
    <name type="common">Bank vole</name>
    <name type="synonym">Clethrionomys glareolus</name>
    <dbReference type="NCBI Taxonomy" id="447135"/>
    <lineage>
        <taxon>Eukaryota</taxon>
        <taxon>Metazoa</taxon>
        <taxon>Chordata</taxon>
        <taxon>Craniata</taxon>
        <taxon>Vertebrata</taxon>
        <taxon>Euteleostomi</taxon>
        <taxon>Mammalia</taxon>
        <taxon>Eutheria</taxon>
        <taxon>Euarchontoglires</taxon>
        <taxon>Glires</taxon>
        <taxon>Rodentia</taxon>
        <taxon>Myomorpha</taxon>
        <taxon>Muroidea</taxon>
        <taxon>Cricetidae</taxon>
        <taxon>Arvicolinae</taxon>
        <taxon>Myodes</taxon>
    </lineage>
</organism>
<dbReference type="GO" id="GO:0004222">
    <property type="term" value="F:metalloendopeptidase activity"/>
    <property type="evidence" value="ECO:0007669"/>
    <property type="project" value="InterPro"/>
</dbReference>
<dbReference type="Gene3D" id="3.40.390.10">
    <property type="entry name" value="Collagenase (Catalytic Domain)"/>
    <property type="match status" value="1"/>
</dbReference>
<comment type="caution">
    <text evidence="13">The sequence shown here is derived from an EMBL/GenBank/DDBJ whole genome shotgun (WGS) entry which is preliminary data.</text>
</comment>
<dbReference type="FunFam" id="4.10.70.10:FF:000001">
    <property type="entry name" value="Disintegrin and metalloproteinase domain-containing protein 22"/>
    <property type="match status" value="1"/>
</dbReference>
<dbReference type="PROSITE" id="PS01186">
    <property type="entry name" value="EGF_2"/>
    <property type="match status" value="1"/>
</dbReference>
<feature type="disulfide bond" evidence="7">
    <location>
        <begin position="694"/>
        <end position="703"/>
    </location>
</feature>
<dbReference type="InterPro" id="IPR001590">
    <property type="entry name" value="Peptidase_M12B"/>
</dbReference>
<dbReference type="AlphaFoldDB" id="A0AAW0I8V9"/>
<feature type="domain" description="Peptidase M12B" evidence="12">
    <location>
        <begin position="249"/>
        <end position="439"/>
    </location>
</feature>
<keyword evidence="5 7" id="KW-1015">Disulfide bond</keyword>
<name>A0AAW0I8V9_MYOGA</name>
<evidence type="ECO:0000256" key="3">
    <source>
        <dbReference type="ARBA" id="ARBA00022989"/>
    </source>
</evidence>
<keyword evidence="7" id="KW-0245">EGF-like domain</keyword>
<dbReference type="InterPro" id="IPR000742">
    <property type="entry name" value="EGF"/>
</dbReference>
<keyword evidence="3 9" id="KW-1133">Transmembrane helix</keyword>
<dbReference type="GO" id="GO:0008584">
    <property type="term" value="P:male gonad development"/>
    <property type="evidence" value="ECO:0007669"/>
    <property type="project" value="TreeGrafter"/>
</dbReference>
<dbReference type="FunFam" id="3.40.390.10:FF:000002">
    <property type="entry name" value="Disintegrin and metalloproteinase domain-containing protein 22"/>
    <property type="match status" value="1"/>
</dbReference>
<feature type="disulfide bond" evidence="6">
    <location>
        <begin position="505"/>
        <end position="525"/>
    </location>
</feature>
<dbReference type="InterPro" id="IPR024079">
    <property type="entry name" value="MetalloPept_cat_dom_sf"/>
</dbReference>
<feature type="domain" description="Disintegrin" evidence="11">
    <location>
        <begin position="447"/>
        <end position="533"/>
    </location>
</feature>
<keyword evidence="14" id="KW-1185">Reference proteome</keyword>
<comment type="subcellular location">
    <subcellularLocation>
        <location evidence="1">Membrane</location>
        <topology evidence="1">Single-pass type I membrane protein</topology>
    </subcellularLocation>
</comment>
<keyword evidence="8" id="KW-0479">Metal-binding</keyword>
<feature type="disulfide bond" evidence="8">
    <location>
        <begin position="399"/>
        <end position="404"/>
    </location>
</feature>
<evidence type="ECO:0000313" key="13">
    <source>
        <dbReference type="EMBL" id="KAK7810714.1"/>
    </source>
</evidence>
<dbReference type="Pfam" id="PF08516">
    <property type="entry name" value="ADAM_CR"/>
    <property type="match status" value="1"/>
</dbReference>
<sequence length="751" mass="84263">MVHLCQDTISKCQHYSLISSKGRVGAGVSRSQSFSALHRWLHVLDADAEVLMRVTPLLLCLKVFLSSIELSQTGSTQYLSSPEVVIPLKVTSRARGTKSSGWLSYSLMFGGQRHIVHMRVKKLLVSTHFSVLTYREEHALLQDYPFVPSDCYYNGFVEGVPESLVAFSACNGGFQGVLQMNGFSYEIKPIRHSSTFEHLVYTLNNDKTQCPPMMCGLTEKRMPYQHFGLDDPEKPSVKQNSGKLWNHTWFLELAVVVDYGFFTYSQRNLSKVQEDVVLIVNMVDSMYRQLDTYVTLMGIEIWNRENVFPMENIHQVLEDFSQWKQVSLSQVPHDAAHIFIRSSLISVLGIAYVAGICHPPLDCGVENFQGDSWSLFANTVAHELGHTFGMQHDEEPCSCGERGCVMSTFRVPAERFTNCSYSDFMKTTLNQGTCLHNHPRPGTVFLVKRCGNGMVEKEEECDCGSIHECEQEPCCLLNCKLRPGAACAFGLCCKDCKLMLSGELCRPKVNECDLPEWCNGTFHQCPEDSYVQNGVSCGVSAYCYQKQCNNRDQQCREIFGKGARSASHNCYKELNSQGNRFGHCGTNGTEYLKCRMSDIFCGKVQCANVEDILHFQTHSVLQKIYANGDSCWSTDHHLGMGVPDVGEVKDGTTCGTEKICIHKKCISLSVLSNSCLPETCNKKGICNNKHHCHCDYGWSMPFCLHRGYGGSIDSGPASPKRRVNIMELSIILTVLFITTCLLIAELYILYH</sequence>
<evidence type="ECO:0000259" key="10">
    <source>
        <dbReference type="PROSITE" id="PS50026"/>
    </source>
</evidence>
<dbReference type="PROSITE" id="PS50026">
    <property type="entry name" value="EGF_3"/>
    <property type="match status" value="1"/>
</dbReference>
<evidence type="ECO:0008006" key="15">
    <source>
        <dbReference type="Google" id="ProtNLM"/>
    </source>
</evidence>
<dbReference type="PANTHER" id="PTHR11905">
    <property type="entry name" value="ADAM A DISINTEGRIN AND METALLOPROTEASE DOMAIN"/>
    <property type="match status" value="1"/>
</dbReference>
<dbReference type="InterPro" id="IPR018358">
    <property type="entry name" value="Disintegrin_CS"/>
</dbReference>
<dbReference type="PROSITE" id="PS00427">
    <property type="entry name" value="DISINTEGRIN_1"/>
    <property type="match status" value="1"/>
</dbReference>
<feature type="domain" description="EGF-like" evidence="10">
    <location>
        <begin position="671"/>
        <end position="704"/>
    </location>
</feature>
<evidence type="ECO:0000256" key="7">
    <source>
        <dbReference type="PROSITE-ProRule" id="PRU00076"/>
    </source>
</evidence>
<dbReference type="SUPFAM" id="SSF55486">
    <property type="entry name" value="Metalloproteases ('zincins'), catalytic domain"/>
    <property type="match status" value="1"/>
</dbReference>
<dbReference type="CDD" id="cd04269">
    <property type="entry name" value="ZnMc_adamalysin_II_like"/>
    <property type="match status" value="1"/>
</dbReference>
<feature type="binding site" evidence="8">
    <location>
        <position position="386"/>
    </location>
    <ligand>
        <name>Zn(2+)</name>
        <dbReference type="ChEBI" id="CHEBI:29105"/>
        <note>catalytic</note>
    </ligand>
</feature>
<evidence type="ECO:0000256" key="9">
    <source>
        <dbReference type="SAM" id="Phobius"/>
    </source>
</evidence>
<dbReference type="Proteomes" id="UP001488838">
    <property type="component" value="Unassembled WGS sequence"/>
</dbReference>
<dbReference type="InterPro" id="IPR002870">
    <property type="entry name" value="Peptidase_M12B_N"/>
</dbReference>
<evidence type="ECO:0000256" key="6">
    <source>
        <dbReference type="PROSITE-ProRule" id="PRU00068"/>
    </source>
</evidence>
<evidence type="ECO:0000313" key="14">
    <source>
        <dbReference type="Proteomes" id="UP001488838"/>
    </source>
</evidence>
<evidence type="ECO:0000256" key="1">
    <source>
        <dbReference type="ARBA" id="ARBA00004479"/>
    </source>
</evidence>
<dbReference type="GO" id="GO:1990913">
    <property type="term" value="C:sperm head plasma membrane"/>
    <property type="evidence" value="ECO:0007669"/>
    <property type="project" value="TreeGrafter"/>
</dbReference>
<evidence type="ECO:0000259" key="12">
    <source>
        <dbReference type="PROSITE" id="PS50215"/>
    </source>
</evidence>
<dbReference type="PANTHER" id="PTHR11905:SF116">
    <property type="entry name" value="DISINTEGRIN AND METALLOPROTEINASE DOMAIN-CONTAINING PROTEIN 21"/>
    <property type="match status" value="1"/>
</dbReference>
<dbReference type="InterPro" id="IPR034027">
    <property type="entry name" value="Reprolysin_adamalysin"/>
</dbReference>
<accession>A0AAW0I8V9</accession>
<dbReference type="Pfam" id="PF01421">
    <property type="entry name" value="Reprolysin"/>
    <property type="match status" value="1"/>
</dbReference>
<evidence type="ECO:0000256" key="2">
    <source>
        <dbReference type="ARBA" id="ARBA00022692"/>
    </source>
</evidence>
<proteinExistence type="predicted"/>
<gene>
    <name evidence="13" type="ORF">U0070_013765</name>
</gene>